<dbReference type="Proteomes" id="UP001238467">
    <property type="component" value="Unassembled WGS sequence"/>
</dbReference>
<evidence type="ECO:0000313" key="3">
    <source>
        <dbReference type="Proteomes" id="UP001238467"/>
    </source>
</evidence>
<organism evidence="2 3">
    <name type="scientific">Ancylobacter vacuolatus</name>
    <dbReference type="NCBI Taxonomy" id="223389"/>
    <lineage>
        <taxon>Bacteria</taxon>
        <taxon>Pseudomonadati</taxon>
        <taxon>Pseudomonadota</taxon>
        <taxon>Alphaproteobacteria</taxon>
        <taxon>Hyphomicrobiales</taxon>
        <taxon>Xanthobacteraceae</taxon>
        <taxon>Ancylobacter</taxon>
    </lineage>
</organism>
<feature type="chain" id="PRO_5046942819" evidence="1">
    <location>
        <begin position="27"/>
        <end position="239"/>
    </location>
</feature>
<accession>A0ABU0DM78</accession>
<dbReference type="RefSeq" id="WP_307063304.1">
    <property type="nucleotide sequence ID" value="NZ_JAUSUH010000011.1"/>
</dbReference>
<sequence>MTSSSRSRLSALFALLVPLTGGAAVAQQPAPTPKLPAVLRDARYCELVAVHLTLDGLKASVFNTLGFDDCPADKWDALTRRELLAQFDTLAVVMNGPRHFIMDGISASGDTKTGEIITVGGIVMAKRAEVSLSLHQAMGPAYTEQTIDRNTTYRFDAGKPVFQLTAPDGAVYVMQSYAQIVDPALTYADLAGLGSRLKPPAGWHYSTRTPDTDLLLVAKGTAIVIQDEMKNTYQKVVAN</sequence>
<reference evidence="2 3" key="1">
    <citation type="submission" date="2023-07" db="EMBL/GenBank/DDBJ databases">
        <title>Genomic Encyclopedia of Type Strains, Phase IV (KMG-IV): sequencing the most valuable type-strain genomes for metagenomic binning, comparative biology and taxonomic classification.</title>
        <authorList>
            <person name="Goeker M."/>
        </authorList>
    </citation>
    <scope>NUCLEOTIDE SEQUENCE [LARGE SCALE GENOMIC DNA]</scope>
    <source>
        <strain evidence="2 3">DSM 1277</strain>
    </source>
</reference>
<protein>
    <submittedName>
        <fullName evidence="2">Uncharacterized protein</fullName>
    </submittedName>
</protein>
<dbReference type="EMBL" id="JAUSUH010000011">
    <property type="protein sequence ID" value="MDQ0349529.1"/>
    <property type="molecule type" value="Genomic_DNA"/>
</dbReference>
<gene>
    <name evidence="2" type="ORF">J2S76_003977</name>
</gene>
<keyword evidence="1" id="KW-0732">Signal</keyword>
<keyword evidence="3" id="KW-1185">Reference proteome</keyword>
<evidence type="ECO:0000256" key="1">
    <source>
        <dbReference type="SAM" id="SignalP"/>
    </source>
</evidence>
<feature type="signal peptide" evidence="1">
    <location>
        <begin position="1"/>
        <end position="26"/>
    </location>
</feature>
<name>A0ABU0DM78_9HYPH</name>
<proteinExistence type="predicted"/>
<comment type="caution">
    <text evidence="2">The sequence shown here is derived from an EMBL/GenBank/DDBJ whole genome shotgun (WGS) entry which is preliminary data.</text>
</comment>
<evidence type="ECO:0000313" key="2">
    <source>
        <dbReference type="EMBL" id="MDQ0349529.1"/>
    </source>
</evidence>